<proteinExistence type="predicted"/>
<keyword evidence="1" id="KW-0472">Membrane</keyword>
<feature type="transmembrane region" description="Helical" evidence="1">
    <location>
        <begin position="61"/>
        <end position="81"/>
    </location>
</feature>
<dbReference type="EMBL" id="JADMLG010000002">
    <property type="protein sequence ID" value="MBH0776077.1"/>
    <property type="molecule type" value="Genomic_DNA"/>
</dbReference>
<sequence length="84" mass="8697">MTTPPYPGDIPPSRPPDPPTLSIVAFVCAALALLLCPILFGPAGIVFGYLANNKGEKYGKWAALASAVGLILGLALSLAVYNRT</sequence>
<gene>
    <name evidence="2" type="ORF">IT779_07250</name>
</gene>
<dbReference type="AlphaFoldDB" id="A0A931N1V0"/>
<reference evidence="2" key="1">
    <citation type="submission" date="2020-11" db="EMBL/GenBank/DDBJ databases">
        <title>Nocardia NEAU-351.nov., a novel actinomycete isolated from the cow dung.</title>
        <authorList>
            <person name="Zhang X."/>
        </authorList>
    </citation>
    <scope>NUCLEOTIDE SEQUENCE</scope>
    <source>
        <strain evidence="2">NEAU-351</strain>
    </source>
</reference>
<protein>
    <recommendedName>
        <fullName evidence="4">DUF4190 domain-containing protein</fullName>
    </recommendedName>
</protein>
<comment type="caution">
    <text evidence="2">The sequence shown here is derived from an EMBL/GenBank/DDBJ whole genome shotgun (WGS) entry which is preliminary data.</text>
</comment>
<keyword evidence="1" id="KW-1133">Transmembrane helix</keyword>
<dbReference type="Proteomes" id="UP000655751">
    <property type="component" value="Unassembled WGS sequence"/>
</dbReference>
<dbReference type="RefSeq" id="WP_198428217.1">
    <property type="nucleotide sequence ID" value="NZ_JADMLG010000002.1"/>
</dbReference>
<evidence type="ECO:0008006" key="4">
    <source>
        <dbReference type="Google" id="ProtNLM"/>
    </source>
</evidence>
<evidence type="ECO:0000256" key="1">
    <source>
        <dbReference type="SAM" id="Phobius"/>
    </source>
</evidence>
<evidence type="ECO:0000313" key="2">
    <source>
        <dbReference type="EMBL" id="MBH0776077.1"/>
    </source>
</evidence>
<accession>A0A931N1V0</accession>
<organism evidence="2 3">
    <name type="scientific">Nocardia bovistercoris</name>
    <dbReference type="NCBI Taxonomy" id="2785916"/>
    <lineage>
        <taxon>Bacteria</taxon>
        <taxon>Bacillati</taxon>
        <taxon>Actinomycetota</taxon>
        <taxon>Actinomycetes</taxon>
        <taxon>Mycobacteriales</taxon>
        <taxon>Nocardiaceae</taxon>
        <taxon>Nocardia</taxon>
    </lineage>
</organism>
<feature type="transmembrane region" description="Helical" evidence="1">
    <location>
        <begin position="20"/>
        <end position="49"/>
    </location>
</feature>
<keyword evidence="3" id="KW-1185">Reference proteome</keyword>
<evidence type="ECO:0000313" key="3">
    <source>
        <dbReference type="Proteomes" id="UP000655751"/>
    </source>
</evidence>
<keyword evidence="1" id="KW-0812">Transmembrane</keyword>
<name>A0A931N1V0_9NOCA</name>